<dbReference type="InParanoid" id="E0VTE6"/>
<dbReference type="GeneID" id="8230244"/>
<reference evidence="4" key="2">
    <citation type="submission" date="2007-04" db="EMBL/GenBank/DDBJ databases">
        <title>The genome of the human body louse.</title>
        <authorList>
            <consortium name="The Human Body Louse Genome Consortium"/>
            <person name="Kirkness E."/>
            <person name="Walenz B."/>
            <person name="Hass B."/>
            <person name="Bruggner R."/>
            <person name="Strausberg R."/>
        </authorList>
    </citation>
    <scope>NUCLEOTIDE SEQUENCE</scope>
    <source>
        <strain evidence="4">USDA</strain>
    </source>
</reference>
<dbReference type="RefSeq" id="XP_002429390.1">
    <property type="nucleotide sequence ID" value="XM_002429345.1"/>
</dbReference>
<feature type="region of interest" description="Disordered" evidence="2">
    <location>
        <begin position="173"/>
        <end position="237"/>
    </location>
</feature>
<accession>E0VTE6</accession>
<dbReference type="eggNOG" id="ENOG502QRRN">
    <property type="taxonomic scope" value="Eukaryota"/>
</dbReference>
<evidence type="ECO:0000256" key="1">
    <source>
        <dbReference type="ARBA" id="ARBA00034780"/>
    </source>
</evidence>
<dbReference type="EMBL" id="AAZO01005265">
    <property type="status" value="NOT_ANNOTATED_CDS"/>
    <property type="molecule type" value="Genomic_DNA"/>
</dbReference>
<dbReference type="HOGENOM" id="CLU_024948_0_0_1"/>
<evidence type="ECO:0000313" key="5">
    <source>
        <dbReference type="EnsemblMetazoa" id="PHUM431750-PA"/>
    </source>
</evidence>
<feature type="compositionally biased region" description="Low complexity" evidence="2">
    <location>
        <begin position="112"/>
        <end position="125"/>
    </location>
</feature>
<dbReference type="KEGG" id="phu:Phum_PHUM431750"/>
<gene>
    <name evidence="5" type="primary">8230244</name>
    <name evidence="4" type="ORF">Phum_PHUM431750</name>
</gene>
<dbReference type="STRING" id="121224.E0VTE6"/>
<dbReference type="EMBL" id="DS235762">
    <property type="protein sequence ID" value="EEB16652.1"/>
    <property type="molecule type" value="Genomic_DNA"/>
</dbReference>
<feature type="compositionally biased region" description="Polar residues" evidence="2">
    <location>
        <begin position="173"/>
        <end position="182"/>
    </location>
</feature>
<comment type="similarity">
    <text evidence="1">Belongs to the EEIG family.</text>
</comment>
<dbReference type="InterPro" id="IPR019448">
    <property type="entry name" value="NT-C2"/>
</dbReference>
<keyword evidence="6" id="KW-1185">Reference proteome</keyword>
<organism>
    <name type="scientific">Pediculus humanus subsp. corporis</name>
    <name type="common">Body louse</name>
    <dbReference type="NCBI Taxonomy" id="121224"/>
    <lineage>
        <taxon>Eukaryota</taxon>
        <taxon>Metazoa</taxon>
        <taxon>Ecdysozoa</taxon>
        <taxon>Arthropoda</taxon>
        <taxon>Hexapoda</taxon>
        <taxon>Insecta</taxon>
        <taxon>Pterygota</taxon>
        <taxon>Neoptera</taxon>
        <taxon>Paraneoptera</taxon>
        <taxon>Psocodea</taxon>
        <taxon>Troctomorpha</taxon>
        <taxon>Phthiraptera</taxon>
        <taxon>Anoplura</taxon>
        <taxon>Pediculidae</taxon>
        <taxon>Pediculus</taxon>
    </lineage>
</organism>
<evidence type="ECO:0000313" key="6">
    <source>
        <dbReference type="Proteomes" id="UP000009046"/>
    </source>
</evidence>
<dbReference type="Proteomes" id="UP000009046">
    <property type="component" value="Unassembled WGS sequence"/>
</dbReference>
<dbReference type="InterPro" id="IPR039931">
    <property type="entry name" value="EEIG1/2-like"/>
</dbReference>
<name>E0VTE6_PEDHC</name>
<feature type="compositionally biased region" description="Low complexity" evidence="2">
    <location>
        <begin position="213"/>
        <end position="237"/>
    </location>
</feature>
<reference evidence="5" key="3">
    <citation type="submission" date="2021-02" db="UniProtKB">
        <authorList>
            <consortium name="EnsemblMetazoa"/>
        </authorList>
    </citation>
    <scope>IDENTIFICATION</scope>
    <source>
        <strain evidence="5">USDA</strain>
    </source>
</reference>
<feature type="compositionally biased region" description="Polar residues" evidence="2">
    <location>
        <begin position="200"/>
        <end position="211"/>
    </location>
</feature>
<dbReference type="PANTHER" id="PTHR21456:SF1">
    <property type="entry name" value="C2 NT-TYPE DOMAIN-CONTAINING PROTEIN"/>
    <property type="match status" value="1"/>
</dbReference>
<dbReference type="OrthoDB" id="3365224at2759"/>
<proteinExistence type="inferred from homology"/>
<dbReference type="OMA" id="QSAARIC"/>
<evidence type="ECO:0000256" key="2">
    <source>
        <dbReference type="SAM" id="MobiDB-lite"/>
    </source>
</evidence>
<dbReference type="CTD" id="8230244"/>
<reference evidence="4" key="1">
    <citation type="submission" date="2007-04" db="EMBL/GenBank/DDBJ databases">
        <title>Annotation of Pediculus humanus corporis strain USDA.</title>
        <authorList>
            <person name="Kirkness E."/>
            <person name="Hannick L."/>
            <person name="Hass B."/>
            <person name="Bruggner R."/>
            <person name="Lawson D."/>
            <person name="Bidwell S."/>
            <person name="Joardar V."/>
            <person name="Caler E."/>
            <person name="Walenz B."/>
            <person name="Inman J."/>
            <person name="Schobel S."/>
            <person name="Galinsky K."/>
            <person name="Amedeo P."/>
            <person name="Strausberg R."/>
        </authorList>
    </citation>
    <scope>NUCLEOTIDE SEQUENCE</scope>
    <source>
        <strain evidence="4">USDA</strain>
    </source>
</reference>
<dbReference type="PROSITE" id="PS51840">
    <property type="entry name" value="C2_NT"/>
    <property type="match status" value="1"/>
</dbReference>
<dbReference type="PANTHER" id="PTHR21456">
    <property type="entry name" value="FAMILY WITH SEQUENCE SIMILARITY 102"/>
    <property type="match status" value="1"/>
</dbReference>
<dbReference type="VEuPathDB" id="VectorBase:PHUM431750"/>
<dbReference type="EnsemblMetazoa" id="PHUM431750-RA">
    <property type="protein sequence ID" value="PHUM431750-PA"/>
    <property type="gene ID" value="PHUM431750"/>
</dbReference>
<dbReference type="AlphaFoldDB" id="E0VTE6"/>
<evidence type="ECO:0000259" key="3">
    <source>
        <dbReference type="PROSITE" id="PS51840"/>
    </source>
</evidence>
<sequence>MFFFFFFCYFFIPELIFNPFFLLQELKGGRSFQKLGFSDLNLAEFAGAGHSVRKCLLEGYDTRHRQDNSMLKVAITMNMLSGDILFKVPSTTAKQNQIIASQDGKERREDYSSGSIASGSSGFGSLPKKRSPLFSSVLKEGTREKKLGTMVQIILTTAISRFELVSGSLPSETFAETGSENVVTLEPPIQPDETHEPGHSRNSSNTSQMSRASGYSSLNSQSQHSRQSSSGDSGHIR</sequence>
<feature type="domain" description="C2 NT-type" evidence="3">
    <location>
        <begin position="1"/>
        <end position="79"/>
    </location>
</feature>
<protein>
    <recommendedName>
        <fullName evidence="3">C2 NT-type domain-containing protein</fullName>
    </recommendedName>
</protein>
<evidence type="ECO:0000313" key="4">
    <source>
        <dbReference type="EMBL" id="EEB16652.1"/>
    </source>
</evidence>
<feature type="region of interest" description="Disordered" evidence="2">
    <location>
        <begin position="97"/>
        <end position="126"/>
    </location>
</feature>